<organism evidence="3 4">
    <name type="scientific">Bugula neritina</name>
    <name type="common">Brown bryozoan</name>
    <name type="synonym">Sertularia neritina</name>
    <dbReference type="NCBI Taxonomy" id="10212"/>
    <lineage>
        <taxon>Eukaryota</taxon>
        <taxon>Metazoa</taxon>
        <taxon>Spiralia</taxon>
        <taxon>Lophotrochozoa</taxon>
        <taxon>Bryozoa</taxon>
        <taxon>Gymnolaemata</taxon>
        <taxon>Cheilostomatida</taxon>
        <taxon>Flustrina</taxon>
        <taxon>Buguloidea</taxon>
        <taxon>Bugulidae</taxon>
        <taxon>Bugula</taxon>
    </lineage>
</organism>
<dbReference type="GO" id="GO:1902004">
    <property type="term" value="P:positive regulation of amyloid-beta formation"/>
    <property type="evidence" value="ECO:0007669"/>
    <property type="project" value="TreeGrafter"/>
</dbReference>
<protein>
    <recommendedName>
        <fullName evidence="2">Gamma-secretase-activating protein C-terminal domain-containing protein</fullName>
    </recommendedName>
</protein>
<evidence type="ECO:0000313" key="4">
    <source>
        <dbReference type="Proteomes" id="UP000593567"/>
    </source>
</evidence>
<dbReference type="GO" id="GO:0005802">
    <property type="term" value="C:trans-Golgi network"/>
    <property type="evidence" value="ECO:0007669"/>
    <property type="project" value="TreeGrafter"/>
</dbReference>
<dbReference type="AlphaFoldDB" id="A0A7J7KQ00"/>
<sequence>MTLISGYCVSSDSAINLECFKLVQQLLGAGRRNGVEERDGRKDDRQQITIQTCNCSCQHIEVSNENALKRNSEFFPFLHLLKRKRAVKRFRVEELSRRMVSDESAIKKKTPSIIDSLRNIIRNQSVATGGTQFSERDRAGSLYSYNAVTFPDSLLNEDVDDKFVTNLANAIHEYVRKVYPLASGKISGIKGGKASPLSTVDIKKQELITMCWTYAKILLNQVKVLLHHLYNVFGLNQLHNMQQPDDLLKAFHLLERYMFAVNKLGLPLPDEFATLFTTLAYQSHTPEEFMQYVNCGLVELTDGFLDVLAADKNIIKAPVKGECLALLPQPQALKWSHKLMESVGVAATATRLVAENLLSKYYNGRNSSGQGNLRRMSLTASSGGEVEESNPDLPQSYSHLVSRMTRAGWREDEEGSLTAPMLERAVFYYTTAEC</sequence>
<name>A0A7J7KQ00_BUGNE</name>
<dbReference type="PANTHER" id="PTHR13630:SF1">
    <property type="entry name" value="GAMMA-SECRETASE-ACTIVATING PROTEIN"/>
    <property type="match status" value="1"/>
</dbReference>
<dbReference type="OrthoDB" id="9997853at2759"/>
<dbReference type="PANTHER" id="PTHR13630">
    <property type="entry name" value="GAMMA-SECRETASE-ACTIVATING PROTEIN"/>
    <property type="match status" value="1"/>
</dbReference>
<gene>
    <name evidence="3" type="ORF">EB796_001451</name>
</gene>
<comment type="caution">
    <text evidence="3">The sequence shown here is derived from an EMBL/GenBank/DDBJ whole genome shotgun (WGS) entry which is preliminary data.</text>
</comment>
<evidence type="ECO:0000259" key="2">
    <source>
        <dbReference type="Pfam" id="PF14959"/>
    </source>
</evidence>
<proteinExistence type="predicted"/>
<keyword evidence="4" id="KW-1185">Reference proteome</keyword>
<reference evidence="3" key="1">
    <citation type="submission" date="2020-06" db="EMBL/GenBank/DDBJ databases">
        <title>Draft genome of Bugula neritina, a colonial animal packing powerful symbionts and potential medicines.</title>
        <authorList>
            <person name="Rayko M."/>
        </authorList>
    </citation>
    <scope>NUCLEOTIDE SEQUENCE [LARGE SCALE GENOMIC DNA]</scope>
    <source>
        <strain evidence="3">Kwan_BN1</strain>
    </source>
</reference>
<feature type="region of interest" description="Disordered" evidence="1">
    <location>
        <begin position="368"/>
        <end position="397"/>
    </location>
</feature>
<accession>A0A7J7KQ00</accession>
<feature type="domain" description="Gamma-secretase-activating protein C-terminal" evidence="2">
    <location>
        <begin position="220"/>
        <end position="312"/>
    </location>
</feature>
<dbReference type="Pfam" id="PF14959">
    <property type="entry name" value="GSAP-16"/>
    <property type="match status" value="1"/>
</dbReference>
<dbReference type="InterPro" id="IPR026172">
    <property type="entry name" value="GSAP_fam"/>
</dbReference>
<dbReference type="Proteomes" id="UP000593567">
    <property type="component" value="Unassembled WGS sequence"/>
</dbReference>
<evidence type="ECO:0000256" key="1">
    <source>
        <dbReference type="SAM" id="MobiDB-lite"/>
    </source>
</evidence>
<dbReference type="InterPro" id="IPR028010">
    <property type="entry name" value="GSAP_C_dom"/>
</dbReference>
<evidence type="ECO:0000313" key="3">
    <source>
        <dbReference type="EMBL" id="KAF6040237.1"/>
    </source>
</evidence>
<dbReference type="EMBL" id="VXIV02000164">
    <property type="protein sequence ID" value="KAF6040237.1"/>
    <property type="molecule type" value="Genomic_DNA"/>
</dbReference>